<protein>
    <submittedName>
        <fullName evidence="1">Uncharacterized protein</fullName>
    </submittedName>
</protein>
<dbReference type="EMBL" id="CM042012">
    <property type="protein sequence ID" value="KAI3749554.1"/>
    <property type="molecule type" value="Genomic_DNA"/>
</dbReference>
<sequence>MQRTMDHSRRQLPPVAPHKRKVRDETFDFLKPSRTIRPPLPPPKLAKPKPVAPRPTAPIKPSKAAASTPAQAPTNNNILLAGYLAYEYLQKGTLFGQLYDPAPPASPAANSAGSRTMRHPSAGSVNRDKGKAVEPKPKPKPSENKRVHEPQLVKNQRYADVSQLLKDGVHIPGIVNPSQLARFLHL</sequence>
<accession>A0ACB9DSC2</accession>
<gene>
    <name evidence="1" type="ORF">L2E82_20168</name>
</gene>
<organism evidence="1 2">
    <name type="scientific">Cichorium intybus</name>
    <name type="common">Chicory</name>
    <dbReference type="NCBI Taxonomy" id="13427"/>
    <lineage>
        <taxon>Eukaryota</taxon>
        <taxon>Viridiplantae</taxon>
        <taxon>Streptophyta</taxon>
        <taxon>Embryophyta</taxon>
        <taxon>Tracheophyta</taxon>
        <taxon>Spermatophyta</taxon>
        <taxon>Magnoliopsida</taxon>
        <taxon>eudicotyledons</taxon>
        <taxon>Gunneridae</taxon>
        <taxon>Pentapetalae</taxon>
        <taxon>asterids</taxon>
        <taxon>campanulids</taxon>
        <taxon>Asterales</taxon>
        <taxon>Asteraceae</taxon>
        <taxon>Cichorioideae</taxon>
        <taxon>Cichorieae</taxon>
        <taxon>Cichoriinae</taxon>
        <taxon>Cichorium</taxon>
    </lineage>
</organism>
<reference evidence="1 2" key="2">
    <citation type="journal article" date="2022" name="Mol. Ecol. Resour.">
        <title>The genomes of chicory, endive, great burdock and yacon provide insights into Asteraceae paleo-polyploidization history and plant inulin production.</title>
        <authorList>
            <person name="Fan W."/>
            <person name="Wang S."/>
            <person name="Wang H."/>
            <person name="Wang A."/>
            <person name="Jiang F."/>
            <person name="Liu H."/>
            <person name="Zhao H."/>
            <person name="Xu D."/>
            <person name="Zhang Y."/>
        </authorList>
    </citation>
    <scope>NUCLEOTIDE SEQUENCE [LARGE SCALE GENOMIC DNA]</scope>
    <source>
        <strain evidence="2">cv. Punajuju</strain>
        <tissue evidence="1">Leaves</tissue>
    </source>
</reference>
<evidence type="ECO:0000313" key="1">
    <source>
        <dbReference type="EMBL" id="KAI3749554.1"/>
    </source>
</evidence>
<dbReference type="Proteomes" id="UP001055811">
    <property type="component" value="Linkage Group LG04"/>
</dbReference>
<name>A0ACB9DSC2_CICIN</name>
<comment type="caution">
    <text evidence="1">The sequence shown here is derived from an EMBL/GenBank/DDBJ whole genome shotgun (WGS) entry which is preliminary data.</text>
</comment>
<keyword evidence="2" id="KW-1185">Reference proteome</keyword>
<evidence type="ECO:0000313" key="2">
    <source>
        <dbReference type="Proteomes" id="UP001055811"/>
    </source>
</evidence>
<reference evidence="2" key="1">
    <citation type="journal article" date="2022" name="Mol. Ecol. Resour.">
        <title>The genomes of chicory, endive, great burdock and yacon provide insights into Asteraceae palaeo-polyploidization history and plant inulin production.</title>
        <authorList>
            <person name="Fan W."/>
            <person name="Wang S."/>
            <person name="Wang H."/>
            <person name="Wang A."/>
            <person name="Jiang F."/>
            <person name="Liu H."/>
            <person name="Zhao H."/>
            <person name="Xu D."/>
            <person name="Zhang Y."/>
        </authorList>
    </citation>
    <scope>NUCLEOTIDE SEQUENCE [LARGE SCALE GENOMIC DNA]</scope>
    <source>
        <strain evidence="2">cv. Punajuju</strain>
    </source>
</reference>
<proteinExistence type="predicted"/>